<keyword evidence="3" id="KW-0227">DNA damage</keyword>
<keyword evidence="7 13" id="KW-0238">DNA-binding</keyword>
<dbReference type="PANTHER" id="PTHR11070:SF2">
    <property type="entry name" value="ATP-DEPENDENT DNA HELICASE SRS2"/>
    <property type="match status" value="1"/>
</dbReference>
<dbReference type="GO" id="GO:0043138">
    <property type="term" value="F:3'-5' DNA helicase activity"/>
    <property type="evidence" value="ECO:0007669"/>
    <property type="project" value="UniProtKB-EC"/>
</dbReference>
<dbReference type="Gene3D" id="1.10.486.10">
    <property type="entry name" value="PCRA, domain 4"/>
    <property type="match status" value="1"/>
</dbReference>
<dbReference type="GO" id="GO:0033202">
    <property type="term" value="C:DNA helicase complex"/>
    <property type="evidence" value="ECO:0007669"/>
    <property type="project" value="TreeGrafter"/>
</dbReference>
<dbReference type="PANTHER" id="PTHR11070">
    <property type="entry name" value="UVRD / RECB / PCRA DNA HELICASE FAMILY MEMBER"/>
    <property type="match status" value="1"/>
</dbReference>
<dbReference type="GO" id="GO:0000725">
    <property type="term" value="P:recombinational repair"/>
    <property type="evidence" value="ECO:0007669"/>
    <property type="project" value="TreeGrafter"/>
</dbReference>
<dbReference type="RefSeq" id="WP_095659515.1">
    <property type="nucleotide sequence ID" value="NZ_BAAAKB010000006.1"/>
</dbReference>
<dbReference type="SUPFAM" id="SSF52540">
    <property type="entry name" value="P-loop containing nucleoside triphosphate hydrolases"/>
    <property type="match status" value="1"/>
</dbReference>
<dbReference type="Pfam" id="PF00580">
    <property type="entry name" value="UvrD-helicase"/>
    <property type="match status" value="1"/>
</dbReference>
<evidence type="ECO:0000256" key="7">
    <source>
        <dbReference type="ARBA" id="ARBA00023125"/>
    </source>
</evidence>
<dbReference type="Pfam" id="PF21196">
    <property type="entry name" value="PcrA_UvrD_tudor"/>
    <property type="match status" value="1"/>
</dbReference>
<evidence type="ECO:0000256" key="9">
    <source>
        <dbReference type="ARBA" id="ARBA00023235"/>
    </source>
</evidence>
<dbReference type="Gene3D" id="3.40.50.300">
    <property type="entry name" value="P-loop containing nucleotide triphosphate hydrolases"/>
    <property type="match status" value="2"/>
</dbReference>
<dbReference type="EC" id="5.6.2.4" evidence="13"/>
<dbReference type="InterPro" id="IPR014016">
    <property type="entry name" value="UvrD-like_ATP-bd"/>
</dbReference>
<evidence type="ECO:0000256" key="11">
    <source>
        <dbReference type="ARBA" id="ARBA00048988"/>
    </source>
</evidence>
<dbReference type="InterPro" id="IPR027417">
    <property type="entry name" value="P-loop_NTPase"/>
</dbReference>
<evidence type="ECO:0000259" key="15">
    <source>
        <dbReference type="PROSITE" id="PS51217"/>
    </source>
</evidence>
<evidence type="ECO:0000313" key="16">
    <source>
        <dbReference type="EMBL" id="AQQ14714.1"/>
    </source>
</evidence>
<dbReference type="InterPro" id="IPR005751">
    <property type="entry name" value="ATP-dep_DNA_helicase_PcrA"/>
</dbReference>
<dbReference type="InterPro" id="IPR013986">
    <property type="entry name" value="DExx_box_DNA_helicase_dom_sf"/>
</dbReference>
<dbReference type="EMBL" id="CP019688">
    <property type="protein sequence ID" value="AQQ14714.1"/>
    <property type="molecule type" value="Genomic_DNA"/>
</dbReference>
<dbReference type="FunFam" id="1.10.10.160:FF:000001">
    <property type="entry name" value="ATP-dependent DNA helicase"/>
    <property type="match status" value="1"/>
</dbReference>
<evidence type="ECO:0000259" key="14">
    <source>
        <dbReference type="PROSITE" id="PS51198"/>
    </source>
</evidence>
<dbReference type="GO" id="GO:0016887">
    <property type="term" value="F:ATP hydrolysis activity"/>
    <property type="evidence" value="ECO:0007669"/>
    <property type="project" value="RHEA"/>
</dbReference>
<dbReference type="GO" id="GO:0005829">
    <property type="term" value="C:cytosol"/>
    <property type="evidence" value="ECO:0007669"/>
    <property type="project" value="TreeGrafter"/>
</dbReference>
<comment type="catalytic activity">
    <reaction evidence="11 13">
        <text>ATP + H2O = ADP + phosphate + H(+)</text>
        <dbReference type="Rhea" id="RHEA:13065"/>
        <dbReference type="ChEBI" id="CHEBI:15377"/>
        <dbReference type="ChEBI" id="CHEBI:15378"/>
        <dbReference type="ChEBI" id="CHEBI:30616"/>
        <dbReference type="ChEBI" id="CHEBI:43474"/>
        <dbReference type="ChEBI" id="CHEBI:456216"/>
        <dbReference type="EC" id="5.6.2.4"/>
    </reaction>
</comment>
<dbReference type="AlphaFoldDB" id="A0A1Q2HV38"/>
<dbReference type="InterPro" id="IPR000212">
    <property type="entry name" value="DNA_helicase_UvrD/REP"/>
</dbReference>
<comment type="catalytic activity">
    <reaction evidence="10">
        <text>Couples ATP hydrolysis with the unwinding of duplex DNA by translocating in the 3'-5' direction.</text>
        <dbReference type="EC" id="5.6.2.4"/>
    </reaction>
</comment>
<dbReference type="KEGG" id="cgv:CGLAU_03685"/>
<evidence type="ECO:0000256" key="1">
    <source>
        <dbReference type="ARBA" id="ARBA00009922"/>
    </source>
</evidence>
<evidence type="ECO:0000256" key="12">
    <source>
        <dbReference type="PROSITE-ProRule" id="PRU00560"/>
    </source>
</evidence>
<evidence type="ECO:0000256" key="13">
    <source>
        <dbReference type="RuleBase" id="RU364053"/>
    </source>
</evidence>
<evidence type="ECO:0000256" key="8">
    <source>
        <dbReference type="ARBA" id="ARBA00023204"/>
    </source>
</evidence>
<dbReference type="PROSITE" id="PS51217">
    <property type="entry name" value="UVRD_HELICASE_CTER"/>
    <property type="match status" value="1"/>
</dbReference>
<evidence type="ECO:0000256" key="5">
    <source>
        <dbReference type="ARBA" id="ARBA00022806"/>
    </source>
</evidence>
<keyword evidence="4 12" id="KW-0378">Hydrolase</keyword>
<reference evidence="16 17" key="1">
    <citation type="submission" date="2016-12" db="EMBL/GenBank/DDBJ databases">
        <authorList>
            <person name="Song W.-J."/>
            <person name="Kurnit D.M."/>
        </authorList>
    </citation>
    <scope>NUCLEOTIDE SEQUENCE [LARGE SCALE GENOMIC DNA]</scope>
    <source>
        <strain evidence="16 17">DSM 30827</strain>
    </source>
</reference>
<dbReference type="PROSITE" id="PS51198">
    <property type="entry name" value="UVRD_HELICASE_ATP_BIND"/>
    <property type="match status" value="1"/>
</dbReference>
<keyword evidence="9" id="KW-0413">Isomerase</keyword>
<dbReference type="Pfam" id="PF13361">
    <property type="entry name" value="UvrD_C"/>
    <property type="match status" value="1"/>
</dbReference>
<evidence type="ECO:0000256" key="6">
    <source>
        <dbReference type="ARBA" id="ARBA00022840"/>
    </source>
</evidence>
<keyword evidence="17" id="KW-1185">Reference proteome</keyword>
<evidence type="ECO:0000256" key="10">
    <source>
        <dbReference type="ARBA" id="ARBA00034617"/>
    </source>
</evidence>
<dbReference type="InterPro" id="IPR014017">
    <property type="entry name" value="DNA_helicase_UvrD-like_C"/>
</dbReference>
<accession>A0A1Q2HV38</accession>
<proteinExistence type="inferred from homology"/>
<keyword evidence="2 12" id="KW-0547">Nucleotide-binding</keyword>
<keyword evidence="8" id="KW-0234">DNA repair</keyword>
<dbReference type="NCBIfam" id="TIGR01073">
    <property type="entry name" value="pcrA"/>
    <property type="match status" value="1"/>
</dbReference>
<evidence type="ECO:0000256" key="3">
    <source>
        <dbReference type="ARBA" id="ARBA00022763"/>
    </source>
</evidence>
<dbReference type="FunFam" id="1.10.486.10:FF:000003">
    <property type="entry name" value="ATP-dependent DNA helicase"/>
    <property type="match status" value="1"/>
</dbReference>
<name>A0A1Q2HV38_9CORY</name>
<dbReference type="GO" id="GO:0009314">
    <property type="term" value="P:response to radiation"/>
    <property type="evidence" value="ECO:0007669"/>
    <property type="project" value="UniProtKB-ARBA"/>
</dbReference>
<dbReference type="CDD" id="cd17932">
    <property type="entry name" value="DEXQc_UvrD"/>
    <property type="match status" value="1"/>
</dbReference>
<dbReference type="GO" id="GO:0003677">
    <property type="term" value="F:DNA binding"/>
    <property type="evidence" value="ECO:0007669"/>
    <property type="project" value="UniProtKB-KW"/>
</dbReference>
<feature type="domain" description="UvrD-like helicase C-terminal" evidence="15">
    <location>
        <begin position="296"/>
        <end position="602"/>
    </location>
</feature>
<gene>
    <name evidence="16" type="primary">uvrD2</name>
    <name evidence="16" type="ORF">CGLAU_03685</name>
</gene>
<dbReference type="Gene3D" id="1.10.10.160">
    <property type="match status" value="1"/>
</dbReference>
<feature type="binding site" evidence="12">
    <location>
        <begin position="30"/>
        <end position="37"/>
    </location>
    <ligand>
        <name>ATP</name>
        <dbReference type="ChEBI" id="CHEBI:30616"/>
    </ligand>
</feature>
<dbReference type="GO" id="GO:0005524">
    <property type="term" value="F:ATP binding"/>
    <property type="evidence" value="ECO:0007669"/>
    <property type="project" value="UniProtKB-UniRule"/>
</dbReference>
<evidence type="ECO:0000256" key="2">
    <source>
        <dbReference type="ARBA" id="ARBA00022741"/>
    </source>
</evidence>
<evidence type="ECO:0000313" key="17">
    <source>
        <dbReference type="Proteomes" id="UP000217209"/>
    </source>
</evidence>
<dbReference type="GO" id="GO:0006260">
    <property type="term" value="P:DNA replication"/>
    <property type="evidence" value="ECO:0007669"/>
    <property type="project" value="InterPro"/>
</dbReference>
<feature type="domain" description="UvrD-like helicase ATP-binding" evidence="14">
    <location>
        <begin position="9"/>
        <end position="295"/>
    </location>
</feature>
<keyword evidence="6 12" id="KW-0067">ATP-binding</keyword>
<dbReference type="Proteomes" id="UP000217209">
    <property type="component" value="Chromosome"/>
</dbReference>
<protein>
    <recommendedName>
        <fullName evidence="13">ATP-dependent DNA helicase</fullName>
        <ecNumber evidence="13">5.6.2.4</ecNumber>
    </recommendedName>
</protein>
<keyword evidence="5 12" id="KW-0347">Helicase</keyword>
<organism evidence="16 17">
    <name type="scientific">Corynebacterium glaucum</name>
    <dbReference type="NCBI Taxonomy" id="187491"/>
    <lineage>
        <taxon>Bacteria</taxon>
        <taxon>Bacillati</taxon>
        <taxon>Actinomycetota</taxon>
        <taxon>Actinomycetes</taxon>
        <taxon>Mycobacteriales</taxon>
        <taxon>Corynebacteriaceae</taxon>
        <taxon>Corynebacterium</taxon>
    </lineage>
</organism>
<evidence type="ECO:0000256" key="4">
    <source>
        <dbReference type="ARBA" id="ARBA00022801"/>
    </source>
</evidence>
<comment type="similarity">
    <text evidence="1 13">Belongs to the helicase family. UvrD subfamily.</text>
</comment>
<dbReference type="CDD" id="cd18807">
    <property type="entry name" value="SF1_C_UvrD"/>
    <property type="match status" value="2"/>
</dbReference>
<dbReference type="OrthoDB" id="9806690at2"/>
<sequence length="775" mass="85943">MSNQTDLTLGLNPQQQAAVVHEGGPLLIVAGAGSGKTAVLTRRIAHLLQDRGVAPWQILAITFTNKAAAEMRERVAALVGQTAERMWVATFHSVCVRILRQQAQLVPGLNTNFTIYDADDSRRLLGMIAKDFNLDLKKFTPRTLANAISNLKNELIGPEQALPEAERTHNPFETTVAKVYAEYQRRLRQSNALDFDDLIGEVVRIFKMHPQVTDYYRRRFRHVLVDEYQDTNHAQYELIHTLVGDGPDAPELAVVGDSDQSIYAFRGATIRNIEEFERDYPNATTIVLEQNYRSTQNILSAANSVIAQNVDRRPKKLWTDHGSGEKIVGYVADNEHDEARFIAAEIDALTDQGVRYSDIAIMYRTNNASRAMEDIFIRSGIPYKVVGGTRFYERREIRDIVAYLKVLDNPDDTVSLRRIVNVPKRAIGDKAQAMVALHADNHGQSFGRSLIDASLGNVDMLNSRSTNAISGFVQMMEGIREEMPQMVNEVTGMPDLGQLVARILDATGYKSELEASNDPQDAARLDNLNELVSVAREFSSEAANQLAYMTQEDLDAAMEEGEPAPGSLQAFLEKVSLVADADQLPDNDQGVVTMMTLHTAKGLEFPVVFVTGWEDGQFPHLRSLGDPEELAEERRLAYVGITRARERLYLTRAILRASWGAPVTNPASRFLAEVPEDLVDWRRVAPEPEFNSSAWGTPASVPARAKRTRRGIAGDMKVNKNLELAVGDRVNHAKYGLGTVLTVEGTGVRETVTVDFGSSGTVRLMLIGGVPMEKL</sequence>